<name>A0AAV4QB41_CAEEX</name>
<evidence type="ECO:0000256" key="1">
    <source>
        <dbReference type="SAM" id="MobiDB-lite"/>
    </source>
</evidence>
<feature type="region of interest" description="Disordered" evidence="1">
    <location>
        <begin position="1"/>
        <end position="24"/>
    </location>
</feature>
<feature type="compositionally biased region" description="Basic and acidic residues" evidence="1">
    <location>
        <begin position="1"/>
        <end position="16"/>
    </location>
</feature>
<sequence>MDQKLRLPEAETKEDSSNNLPLQEAGGEPETFLLKSRILALPKIPFLRVPNRILLPCVVSRGNAALYINEGGNERSDLLLFLSLVSSRRQELSQGSKDLRIRSLNGSFISGFWIGKLPSHSRFLNILKPTLTLLWIVLSSTKFLLKVLPSDPIPTDKLIRNYDCLKPKPKKIFLTILPPLQKAGEEPETFSPKTQGLSFLENPVSPSFQSAGVLQMKLNSGSIGGRITTEFNLQRRDETAGIFIPATESSAACHAPWKCGNCLVTVDLRILENQLCRLKFDKVPLKALPSDPMPTDKWIRNYDCQKPKPKKILLTPPSKSRRREPETFLLKPRVLTFPKIPFLRVSNRNESTENCVVTVDFRIFKKITDAFLDRLKLDKVPLKALLSNPMPTDKWIRNYDCQKPKPKEDSSNNPLPPAKSRRRKPETFLLKPRVLAFPKIPYVSNWWVFCK</sequence>
<keyword evidence="3" id="KW-1185">Reference proteome</keyword>
<dbReference type="EMBL" id="BPLR01005854">
    <property type="protein sequence ID" value="GIY05532.1"/>
    <property type="molecule type" value="Genomic_DNA"/>
</dbReference>
<protein>
    <submittedName>
        <fullName evidence="2">Uncharacterized protein</fullName>
    </submittedName>
</protein>
<accession>A0AAV4QB41</accession>
<proteinExistence type="predicted"/>
<gene>
    <name evidence="2" type="ORF">CEXT_721421</name>
</gene>
<dbReference type="Proteomes" id="UP001054945">
    <property type="component" value="Unassembled WGS sequence"/>
</dbReference>
<reference evidence="2 3" key="1">
    <citation type="submission" date="2021-06" db="EMBL/GenBank/DDBJ databases">
        <title>Caerostris extrusa draft genome.</title>
        <authorList>
            <person name="Kono N."/>
            <person name="Arakawa K."/>
        </authorList>
    </citation>
    <scope>NUCLEOTIDE SEQUENCE [LARGE SCALE GENOMIC DNA]</scope>
</reference>
<evidence type="ECO:0000313" key="2">
    <source>
        <dbReference type="EMBL" id="GIY05532.1"/>
    </source>
</evidence>
<comment type="caution">
    <text evidence="2">The sequence shown here is derived from an EMBL/GenBank/DDBJ whole genome shotgun (WGS) entry which is preliminary data.</text>
</comment>
<evidence type="ECO:0000313" key="3">
    <source>
        <dbReference type="Proteomes" id="UP001054945"/>
    </source>
</evidence>
<feature type="compositionally biased region" description="Basic and acidic residues" evidence="1">
    <location>
        <begin position="396"/>
        <end position="410"/>
    </location>
</feature>
<organism evidence="2 3">
    <name type="scientific">Caerostris extrusa</name>
    <name type="common">Bark spider</name>
    <name type="synonym">Caerostris bankana</name>
    <dbReference type="NCBI Taxonomy" id="172846"/>
    <lineage>
        <taxon>Eukaryota</taxon>
        <taxon>Metazoa</taxon>
        <taxon>Ecdysozoa</taxon>
        <taxon>Arthropoda</taxon>
        <taxon>Chelicerata</taxon>
        <taxon>Arachnida</taxon>
        <taxon>Araneae</taxon>
        <taxon>Araneomorphae</taxon>
        <taxon>Entelegynae</taxon>
        <taxon>Araneoidea</taxon>
        <taxon>Araneidae</taxon>
        <taxon>Caerostris</taxon>
    </lineage>
</organism>
<feature type="region of interest" description="Disordered" evidence="1">
    <location>
        <begin position="396"/>
        <end position="423"/>
    </location>
</feature>
<dbReference type="AlphaFoldDB" id="A0AAV4QB41"/>